<dbReference type="GO" id="GO:0070180">
    <property type="term" value="F:large ribosomal subunit rRNA binding"/>
    <property type="evidence" value="ECO:0007669"/>
    <property type="project" value="UniProtKB-UniRule"/>
</dbReference>
<keyword evidence="4 6" id="KW-0689">Ribosomal protein</keyword>
<dbReference type="InterPro" id="IPR001790">
    <property type="entry name" value="Ribosomal_uL10"/>
</dbReference>
<dbReference type="GO" id="GO:0002181">
    <property type="term" value="P:cytoplasmic translation"/>
    <property type="evidence" value="ECO:0007669"/>
    <property type="project" value="TreeGrafter"/>
</dbReference>
<evidence type="ECO:0000256" key="4">
    <source>
        <dbReference type="ARBA" id="ARBA00022980"/>
    </source>
</evidence>
<dbReference type="HOGENOM" id="CLU_053173_0_0_2"/>
<dbReference type="Gene3D" id="3.90.105.20">
    <property type="match status" value="1"/>
</dbReference>
<protein>
    <recommendedName>
        <fullName evidence="6">Large ribosomal subunit protein uL10</fullName>
    </recommendedName>
    <alternativeName>
        <fullName evidence="6">Acidic ribosomal protein P0 homolog</fullName>
    </alternativeName>
</protein>
<dbReference type="EMBL" id="CP000852">
    <property type="protein sequence ID" value="ABW02577.1"/>
    <property type="molecule type" value="Genomic_DNA"/>
</dbReference>
<dbReference type="InterPro" id="IPR050323">
    <property type="entry name" value="Ribosomal_protein_uL10"/>
</dbReference>
<evidence type="ECO:0000313" key="8">
    <source>
        <dbReference type="EMBL" id="ABW02577.1"/>
    </source>
</evidence>
<evidence type="ECO:0000259" key="7">
    <source>
        <dbReference type="Pfam" id="PF17777"/>
    </source>
</evidence>
<dbReference type="Gene3D" id="3.30.70.1730">
    <property type="match status" value="1"/>
</dbReference>
<keyword evidence="9" id="KW-1185">Reference proteome</keyword>
<dbReference type="OrthoDB" id="30930at2157"/>
<evidence type="ECO:0000256" key="3">
    <source>
        <dbReference type="ARBA" id="ARBA00022884"/>
    </source>
</evidence>
<dbReference type="STRING" id="397948.Cmaq_1754"/>
<dbReference type="GO" id="GO:0003735">
    <property type="term" value="F:structural constituent of ribosome"/>
    <property type="evidence" value="ECO:0007669"/>
    <property type="project" value="TreeGrafter"/>
</dbReference>
<dbReference type="CDD" id="cd05795">
    <property type="entry name" value="Ribosomal_P0_L10e"/>
    <property type="match status" value="1"/>
</dbReference>
<gene>
    <name evidence="6" type="primary">rpl10</name>
    <name evidence="6" type="synonym">rplP0</name>
    <name evidence="8" type="ordered locus">Cmaq_1754</name>
</gene>
<dbReference type="GO" id="GO:0000027">
    <property type="term" value="P:ribosomal large subunit assembly"/>
    <property type="evidence" value="ECO:0007669"/>
    <property type="project" value="TreeGrafter"/>
</dbReference>
<keyword evidence="5 6" id="KW-0687">Ribonucleoprotein</keyword>
<dbReference type="PANTHER" id="PTHR45699">
    <property type="entry name" value="60S ACIDIC RIBOSOMAL PROTEIN P0"/>
    <property type="match status" value="1"/>
</dbReference>
<evidence type="ECO:0000256" key="2">
    <source>
        <dbReference type="ARBA" id="ARBA00022730"/>
    </source>
</evidence>
<dbReference type="GO" id="GO:0022625">
    <property type="term" value="C:cytosolic large ribosomal subunit"/>
    <property type="evidence" value="ECO:0007669"/>
    <property type="project" value="TreeGrafter"/>
</dbReference>
<comment type="function">
    <text evidence="6">Forms part of the ribosomal stalk, playing a central role in the interaction of the ribosome with GTP-bound translation factors.</text>
</comment>
<dbReference type="eggNOG" id="arCOG04288">
    <property type="taxonomic scope" value="Archaea"/>
</dbReference>
<dbReference type="HAMAP" id="MF_00280">
    <property type="entry name" value="Ribosomal_uL10_arch"/>
    <property type="match status" value="1"/>
</dbReference>
<evidence type="ECO:0000256" key="5">
    <source>
        <dbReference type="ARBA" id="ARBA00023274"/>
    </source>
</evidence>
<evidence type="ECO:0000256" key="1">
    <source>
        <dbReference type="ARBA" id="ARBA00008889"/>
    </source>
</evidence>
<evidence type="ECO:0000256" key="6">
    <source>
        <dbReference type="HAMAP-Rule" id="MF_00280"/>
    </source>
</evidence>
<proteinExistence type="inferred from homology"/>
<reference evidence="8 9" key="1">
    <citation type="submission" date="2007-10" db="EMBL/GenBank/DDBJ databases">
        <title>Complete sequence of Caldivirga maquilingensis IC-167.</title>
        <authorList>
            <consortium name="US DOE Joint Genome Institute"/>
            <person name="Copeland A."/>
            <person name="Lucas S."/>
            <person name="Lapidus A."/>
            <person name="Barry K."/>
            <person name="Glavina del Rio T."/>
            <person name="Dalin E."/>
            <person name="Tice H."/>
            <person name="Pitluck S."/>
            <person name="Saunders E."/>
            <person name="Brettin T."/>
            <person name="Bruce D."/>
            <person name="Detter J.C."/>
            <person name="Han C."/>
            <person name="Schmutz J."/>
            <person name="Larimer F."/>
            <person name="Land M."/>
            <person name="Hauser L."/>
            <person name="Kyrpides N."/>
            <person name="Ivanova N."/>
            <person name="Biddle J.F."/>
            <person name="Zhang Z."/>
            <person name="Fitz-Gibbon S.T."/>
            <person name="Lowe T.M."/>
            <person name="Saltikov C."/>
            <person name="House C.H."/>
            <person name="Richardson P."/>
        </authorList>
    </citation>
    <scope>NUCLEOTIDE SEQUENCE [LARGE SCALE GENOMIC DNA]</scope>
    <source>
        <strain evidence="9">ATCC 700844 / DSM 13496 / JCM 10307 / IC-167</strain>
    </source>
</reference>
<dbReference type="AlphaFoldDB" id="A8MAK0"/>
<dbReference type="InterPro" id="IPR040637">
    <property type="entry name" value="Ribosomal_uL10-like_insert"/>
</dbReference>
<accession>A8MAK0</accession>
<dbReference type="SUPFAM" id="SSF160369">
    <property type="entry name" value="Ribosomal protein L10-like"/>
    <property type="match status" value="1"/>
</dbReference>
<dbReference type="InterPro" id="IPR043141">
    <property type="entry name" value="Ribosomal_uL10-like_sf"/>
</dbReference>
<keyword evidence="3 6" id="KW-0694">RNA-binding</keyword>
<keyword evidence="2 6" id="KW-0699">rRNA-binding</keyword>
<dbReference type="Proteomes" id="UP000001137">
    <property type="component" value="Chromosome"/>
</dbReference>
<dbReference type="Pfam" id="PF00466">
    <property type="entry name" value="Ribosomal_L10"/>
    <property type="match status" value="1"/>
</dbReference>
<dbReference type="PANTHER" id="PTHR45699:SF3">
    <property type="entry name" value="LARGE RIBOSOMAL SUBUNIT PROTEIN UL10"/>
    <property type="match status" value="1"/>
</dbReference>
<evidence type="ECO:0000313" key="9">
    <source>
        <dbReference type="Proteomes" id="UP000001137"/>
    </source>
</evidence>
<dbReference type="InterPro" id="IPR043164">
    <property type="entry name" value="Ribosomal_uL10-like_insert_sf"/>
</dbReference>
<comment type="subunit">
    <text evidence="6">Part of the 50S ribosomal subunit. Forms part of the ribosomal stalk which helps the ribosome interact with GTP-bound translation factors. Forms a heptameric L10(L12)2(L12)2(L12)2 complex, where L10 forms an elongated spine to which the L12 dimers bind in a sequential fashion.</text>
</comment>
<organism evidence="8 9">
    <name type="scientific">Caldivirga maquilingensis (strain ATCC 700844 / DSM 13496 / JCM 10307 / IC-167)</name>
    <dbReference type="NCBI Taxonomy" id="397948"/>
    <lineage>
        <taxon>Archaea</taxon>
        <taxon>Thermoproteota</taxon>
        <taxon>Thermoprotei</taxon>
        <taxon>Thermoproteales</taxon>
        <taxon>Thermoproteaceae</taxon>
        <taxon>Caldivirga</taxon>
    </lineage>
</organism>
<dbReference type="Gene3D" id="6.10.140.760">
    <property type="match status" value="1"/>
</dbReference>
<dbReference type="FunFam" id="3.90.105.20:FF:000001">
    <property type="entry name" value="60S acidic ribosomal protein P0"/>
    <property type="match status" value="1"/>
</dbReference>
<dbReference type="RefSeq" id="WP_012186796.1">
    <property type="nucleotide sequence ID" value="NC_009954.1"/>
</dbReference>
<dbReference type="KEGG" id="cma:Cmaq_1754"/>
<sequence length="303" mass="33721">MMASTSAGQQRYVRAKPYPEWKVKVLKELEELIKKHSVIMIFDLRELPASMLHQYRRVLRGHGVVKVFRNKLFLIALRRIYGDSVNAEIEKYLSGENGFIFTNENPFDLYRIIVDNSVRRYAKPGDVLQSDIIVPAGNTGINPGPVLSRFSKLKIPTQIRDGKIWVARDTQVAKPGDTVTPELADLLRLINVKPVYESLKVKAVLLNAKYIIKGEELAIDVKAYEDMFKQAASWAFNLAVNSALLIPETISVLIGRAVVEARNLAINANIPTAESIGFILAKAQSQANALAAVLANKAPELSK</sequence>
<dbReference type="InterPro" id="IPR022909">
    <property type="entry name" value="Ribosomal_uL10_arc"/>
</dbReference>
<feature type="domain" description="Large ribosomal subunit protein uL10-like insertion" evidence="7">
    <location>
        <begin position="122"/>
        <end position="192"/>
    </location>
</feature>
<dbReference type="Pfam" id="PF17777">
    <property type="entry name" value="RL10P_insert"/>
    <property type="match status" value="1"/>
</dbReference>
<name>A8MAK0_CALMQ</name>
<dbReference type="NCBIfam" id="NF003099">
    <property type="entry name" value="PRK04019.2-2"/>
    <property type="match status" value="1"/>
</dbReference>
<comment type="similarity">
    <text evidence="1 6">Belongs to the universal ribosomal protein uL10 family.</text>
</comment>
<dbReference type="GeneID" id="5709115"/>